<evidence type="ECO:0000313" key="4">
    <source>
        <dbReference type="EMBL" id="SUG51196.1"/>
    </source>
</evidence>
<name>A0A2X4T2U9_SALER</name>
<evidence type="ECO:0000313" key="6">
    <source>
        <dbReference type="Proteomes" id="UP000254124"/>
    </source>
</evidence>
<dbReference type="Proteomes" id="UP000254124">
    <property type="component" value="Unassembled WGS sequence"/>
</dbReference>
<evidence type="ECO:0000313" key="3">
    <source>
        <dbReference type="EMBL" id="SUG31757.1"/>
    </source>
</evidence>
<dbReference type="EMBL" id="LS483466">
    <property type="protein sequence ID" value="SQI21541.1"/>
    <property type="molecule type" value="Genomic_DNA"/>
</dbReference>
<dbReference type="AlphaFoldDB" id="A0A2X4T2U9"/>
<evidence type="ECO:0000313" key="2">
    <source>
        <dbReference type="EMBL" id="SUG13510.1"/>
    </source>
</evidence>
<organism evidence="1 5">
    <name type="scientific">Salmonella enterica subsp. arizonae</name>
    <dbReference type="NCBI Taxonomy" id="59203"/>
    <lineage>
        <taxon>Bacteria</taxon>
        <taxon>Pseudomonadati</taxon>
        <taxon>Pseudomonadota</taxon>
        <taxon>Gammaproteobacteria</taxon>
        <taxon>Enterobacterales</taxon>
        <taxon>Enterobacteriaceae</taxon>
        <taxon>Salmonella</taxon>
    </lineage>
</organism>
<sequence>MTTGTDFHVGIVELGSMGMGAGRRRGSKPSWRLRIKTILLVRERNVPELATMMGRAPRNSIANVKNQ</sequence>
<dbReference type="Proteomes" id="UP000254762">
    <property type="component" value="Unassembled WGS sequence"/>
</dbReference>
<protein>
    <submittedName>
        <fullName evidence="1">D-beta-hydroxybutyrate dehydrogenase</fullName>
    </submittedName>
</protein>
<evidence type="ECO:0000313" key="1">
    <source>
        <dbReference type="EMBL" id="SQI21541.1"/>
    </source>
</evidence>
<accession>A0A2X4T2U9</accession>
<evidence type="ECO:0000313" key="7">
    <source>
        <dbReference type="Proteomes" id="UP000254762"/>
    </source>
</evidence>
<dbReference type="EMBL" id="UGXC01000003">
    <property type="protein sequence ID" value="SUG51196.1"/>
    <property type="molecule type" value="Genomic_DNA"/>
</dbReference>
<evidence type="ECO:0000313" key="5">
    <source>
        <dbReference type="Proteomes" id="UP000248731"/>
    </source>
</evidence>
<dbReference type="Proteomes" id="UP000255443">
    <property type="component" value="Unassembled WGS sequence"/>
</dbReference>
<dbReference type="EMBL" id="UGWZ01000001">
    <property type="protein sequence ID" value="SUG13510.1"/>
    <property type="molecule type" value="Genomic_DNA"/>
</dbReference>
<reference evidence="5 6" key="1">
    <citation type="submission" date="2018-06" db="EMBL/GenBank/DDBJ databases">
        <authorList>
            <consortium name="Pathogen Informatics"/>
            <person name="Doyle S."/>
        </authorList>
    </citation>
    <scope>NUCLEOTIDE SEQUENCE [LARGE SCALE GENOMIC DNA]</scope>
    <source>
        <strain evidence="2 6">NCTC7295</strain>
        <strain evidence="4 8">NCTC7303</strain>
        <strain evidence="3 7">NCTC7304</strain>
        <strain evidence="1 5">NCTC7307</strain>
    </source>
</reference>
<evidence type="ECO:0000313" key="8">
    <source>
        <dbReference type="Proteomes" id="UP000255443"/>
    </source>
</evidence>
<dbReference type="EMBL" id="UGXD01000002">
    <property type="protein sequence ID" value="SUG31757.1"/>
    <property type="molecule type" value="Genomic_DNA"/>
</dbReference>
<proteinExistence type="predicted"/>
<dbReference type="Proteomes" id="UP000248731">
    <property type="component" value="Chromosome 1"/>
</dbReference>
<keyword evidence="5" id="KW-1185">Reference proteome</keyword>
<gene>
    <name evidence="2" type="ORF">NCTC7295_01089</name>
    <name evidence="4" type="ORF">NCTC7303_03524</name>
    <name evidence="3" type="ORF">NCTC7304_01154</name>
    <name evidence="1" type="ORF">NCTC7307_01165</name>
</gene>